<evidence type="ECO:0000313" key="1">
    <source>
        <dbReference type="EMBL" id="KAK8013118.1"/>
    </source>
</evidence>
<dbReference type="PANTHER" id="PTHR38797">
    <property type="entry name" value="NUCLEAR PORE COMPLEX PROTEIN NUP85-RELATED"/>
    <property type="match status" value="1"/>
</dbReference>
<dbReference type="Proteomes" id="UP001396898">
    <property type="component" value="Unassembled WGS sequence"/>
</dbReference>
<proteinExistence type="predicted"/>
<protein>
    <submittedName>
        <fullName evidence="1">Uncharacterized protein</fullName>
    </submittedName>
</protein>
<dbReference type="InterPro" id="IPR022085">
    <property type="entry name" value="OpdG"/>
</dbReference>
<organism evidence="1 2">
    <name type="scientific">Apiospora marii</name>
    <dbReference type="NCBI Taxonomy" id="335849"/>
    <lineage>
        <taxon>Eukaryota</taxon>
        <taxon>Fungi</taxon>
        <taxon>Dikarya</taxon>
        <taxon>Ascomycota</taxon>
        <taxon>Pezizomycotina</taxon>
        <taxon>Sordariomycetes</taxon>
        <taxon>Xylariomycetidae</taxon>
        <taxon>Amphisphaeriales</taxon>
        <taxon>Apiosporaceae</taxon>
        <taxon>Apiospora</taxon>
    </lineage>
</organism>
<accession>A0ABR1RJ18</accession>
<dbReference type="InterPro" id="IPR053204">
    <property type="entry name" value="Oxopyrrolidines_Biosynth-assoc"/>
</dbReference>
<dbReference type="EMBL" id="JAQQWI010000015">
    <property type="protein sequence ID" value="KAK8013118.1"/>
    <property type="molecule type" value="Genomic_DNA"/>
</dbReference>
<comment type="caution">
    <text evidence="1">The sequence shown here is derived from an EMBL/GenBank/DDBJ whole genome shotgun (WGS) entry which is preliminary data.</text>
</comment>
<keyword evidence="2" id="KW-1185">Reference proteome</keyword>
<evidence type="ECO:0000313" key="2">
    <source>
        <dbReference type="Proteomes" id="UP001396898"/>
    </source>
</evidence>
<sequence length="254" mass="28314">MSNAWFANAIAPDGDTTDGCHPDEAHALQSYLQGQITATQAAEAITKPVTASQNPDDDDLPRLYGLLGDALMELPAPDLTRILELIGAIEDLPAPDFSAVPRENLPAHGTLWRGLPGFGHFWSDGPDVYVTQCIRRAEVEARLVRNGLVGLEFSWGYEMVTDALERSNAKLDTEVPMACEWLKILGDRFREGADKGEGCWALERNGDLWKGGDRKRMSKERWDFWMQRLKEISDNDALSLRTREAAKQCLSQVQ</sequence>
<reference evidence="1 2" key="1">
    <citation type="submission" date="2023-01" db="EMBL/GenBank/DDBJ databases">
        <title>Analysis of 21 Apiospora genomes using comparative genomics revels a genus with tremendous synthesis potential of carbohydrate active enzymes and secondary metabolites.</title>
        <authorList>
            <person name="Sorensen T."/>
        </authorList>
    </citation>
    <scope>NUCLEOTIDE SEQUENCE [LARGE SCALE GENOMIC DNA]</scope>
    <source>
        <strain evidence="1 2">CBS 20057</strain>
    </source>
</reference>
<gene>
    <name evidence="1" type="ORF">PG991_010493</name>
</gene>
<dbReference type="PANTHER" id="PTHR38797:SF4">
    <property type="entry name" value="NUCLEAR PORE COMPLEX PROTEIN NUP85"/>
    <property type="match status" value="1"/>
</dbReference>
<name>A0ABR1RJ18_9PEZI</name>
<dbReference type="Pfam" id="PF12311">
    <property type="entry name" value="DUF3632"/>
    <property type="match status" value="1"/>
</dbReference>